<dbReference type="GO" id="GO:0005634">
    <property type="term" value="C:nucleus"/>
    <property type="evidence" value="ECO:0007669"/>
    <property type="project" value="UniProtKB-SubCell"/>
</dbReference>
<dbReference type="AlphaFoldDB" id="A0A8H7S253"/>
<gene>
    <name evidence="7" type="ORF">INT45_012457</name>
</gene>
<dbReference type="InterPro" id="IPR021740">
    <property type="entry name" value="Velvet"/>
</dbReference>
<protein>
    <recommendedName>
        <fullName evidence="6">Velvet domain-containing protein</fullName>
    </recommendedName>
</protein>
<feature type="region of interest" description="Disordered" evidence="5">
    <location>
        <begin position="269"/>
        <end position="292"/>
    </location>
</feature>
<sequence>MLPFDIGNASSSSTNNNNYDNPSNRSQQRFQQQQTHSQGQQHQQSIEDPYSFLINQPVPPPLPFLDDDSFMSQWPLLMDFPQQDENSMGWNYELIVAQQPVLGRRCGFGTKDRRPISPPPIVELLITTSNGNRVNAEDVDISFLIALCDNWQAEGMTEANVIAEPSKRNLVGSLVASAIKLYNVQGQLGIYFIFSDISVRLEGVYRLGFSLVDVRSPCISLDQSSSILAKIFTNAFTIYPAKSFPGVAARTELSQCFLKQGVKIPVRKEEDTIGSNSNSNRKKRSANDTETG</sequence>
<evidence type="ECO:0000259" key="6">
    <source>
        <dbReference type="PROSITE" id="PS51821"/>
    </source>
</evidence>
<evidence type="ECO:0000256" key="1">
    <source>
        <dbReference type="ARBA" id="ARBA00004123"/>
    </source>
</evidence>
<keyword evidence="2" id="KW-0805">Transcription regulation</keyword>
<dbReference type="PANTHER" id="PTHR33572">
    <property type="entry name" value="SPORE DEVELOPMENT REGULATOR VOSA"/>
    <property type="match status" value="1"/>
</dbReference>
<evidence type="ECO:0000256" key="3">
    <source>
        <dbReference type="ARBA" id="ARBA00023163"/>
    </source>
</evidence>
<dbReference type="InterPro" id="IPR037525">
    <property type="entry name" value="Velvet_dom"/>
</dbReference>
<keyword evidence="8" id="KW-1185">Reference proteome</keyword>
<keyword evidence="3" id="KW-0804">Transcription</keyword>
<dbReference type="OrthoDB" id="5599552at2759"/>
<evidence type="ECO:0000313" key="8">
    <source>
        <dbReference type="Proteomes" id="UP000646827"/>
    </source>
</evidence>
<dbReference type="InterPro" id="IPR038491">
    <property type="entry name" value="Velvet_dom_sf"/>
</dbReference>
<comment type="caution">
    <text evidence="7">The sequence shown here is derived from an EMBL/GenBank/DDBJ whole genome shotgun (WGS) entry which is preliminary data.</text>
</comment>
<feature type="compositionally biased region" description="Low complexity" evidence="5">
    <location>
        <begin position="8"/>
        <end position="44"/>
    </location>
</feature>
<evidence type="ECO:0000256" key="4">
    <source>
        <dbReference type="ARBA" id="ARBA00023242"/>
    </source>
</evidence>
<organism evidence="7 8">
    <name type="scientific">Circinella minor</name>
    <dbReference type="NCBI Taxonomy" id="1195481"/>
    <lineage>
        <taxon>Eukaryota</taxon>
        <taxon>Fungi</taxon>
        <taxon>Fungi incertae sedis</taxon>
        <taxon>Mucoromycota</taxon>
        <taxon>Mucoromycotina</taxon>
        <taxon>Mucoromycetes</taxon>
        <taxon>Mucorales</taxon>
        <taxon>Lichtheimiaceae</taxon>
        <taxon>Circinella</taxon>
    </lineage>
</organism>
<dbReference type="EMBL" id="JAEPRB010000129">
    <property type="protein sequence ID" value="KAG2220788.1"/>
    <property type="molecule type" value="Genomic_DNA"/>
</dbReference>
<feature type="domain" description="Velvet" evidence="6">
    <location>
        <begin position="87"/>
        <end position="267"/>
    </location>
</feature>
<name>A0A8H7S253_9FUNG</name>
<dbReference type="PANTHER" id="PTHR33572:SF3">
    <property type="entry name" value="VELVET COMPLEX SUBUNIT B"/>
    <property type="match status" value="1"/>
</dbReference>
<comment type="subcellular location">
    <subcellularLocation>
        <location evidence="1">Nucleus</location>
    </subcellularLocation>
</comment>
<dbReference type="Proteomes" id="UP000646827">
    <property type="component" value="Unassembled WGS sequence"/>
</dbReference>
<feature type="region of interest" description="Disordered" evidence="5">
    <location>
        <begin position="1"/>
        <end position="45"/>
    </location>
</feature>
<dbReference type="Pfam" id="PF11754">
    <property type="entry name" value="Velvet"/>
    <property type="match status" value="2"/>
</dbReference>
<evidence type="ECO:0000256" key="2">
    <source>
        <dbReference type="ARBA" id="ARBA00023015"/>
    </source>
</evidence>
<evidence type="ECO:0000256" key="5">
    <source>
        <dbReference type="SAM" id="MobiDB-lite"/>
    </source>
</evidence>
<proteinExistence type="predicted"/>
<reference evidence="7 8" key="1">
    <citation type="submission" date="2020-12" db="EMBL/GenBank/DDBJ databases">
        <title>Metabolic potential, ecology and presence of endohyphal bacteria is reflected in genomic diversity of Mucoromycotina.</title>
        <authorList>
            <person name="Muszewska A."/>
            <person name="Okrasinska A."/>
            <person name="Steczkiewicz K."/>
            <person name="Drgas O."/>
            <person name="Orlowska M."/>
            <person name="Perlinska-Lenart U."/>
            <person name="Aleksandrzak-Piekarczyk T."/>
            <person name="Szatraj K."/>
            <person name="Zielenkiewicz U."/>
            <person name="Pilsyk S."/>
            <person name="Malc E."/>
            <person name="Mieczkowski P."/>
            <person name="Kruszewska J.S."/>
            <person name="Biernat P."/>
            <person name="Pawlowska J."/>
        </authorList>
    </citation>
    <scope>NUCLEOTIDE SEQUENCE [LARGE SCALE GENOMIC DNA]</scope>
    <source>
        <strain evidence="7 8">CBS 142.35</strain>
    </source>
</reference>
<dbReference type="PROSITE" id="PS51821">
    <property type="entry name" value="VELVET"/>
    <property type="match status" value="1"/>
</dbReference>
<dbReference type="Gene3D" id="2.60.40.3960">
    <property type="entry name" value="Velvet domain"/>
    <property type="match status" value="1"/>
</dbReference>
<keyword evidence="4" id="KW-0539">Nucleus</keyword>
<accession>A0A8H7S253</accession>
<evidence type="ECO:0000313" key="7">
    <source>
        <dbReference type="EMBL" id="KAG2220788.1"/>
    </source>
</evidence>